<dbReference type="WBParaSite" id="ACRNAN_Path_1179.g4566.t2">
    <property type="protein sequence ID" value="ACRNAN_Path_1179.g4566.t2"/>
    <property type="gene ID" value="ACRNAN_Path_1179.g4566"/>
</dbReference>
<evidence type="ECO:0000313" key="3">
    <source>
        <dbReference type="Proteomes" id="UP000887540"/>
    </source>
</evidence>
<keyword evidence="3" id="KW-1185">Reference proteome</keyword>
<dbReference type="PROSITE" id="PS00107">
    <property type="entry name" value="PROTEIN_KINASE_ATP"/>
    <property type="match status" value="1"/>
</dbReference>
<keyword evidence="1" id="KW-0067">ATP-binding</keyword>
<dbReference type="SUPFAM" id="SSF56112">
    <property type="entry name" value="Protein kinase-like (PK-like)"/>
    <property type="match status" value="1"/>
</dbReference>
<dbReference type="InterPro" id="IPR011009">
    <property type="entry name" value="Kinase-like_dom_sf"/>
</dbReference>
<dbReference type="InterPro" id="IPR045269">
    <property type="entry name" value="Atg1-like"/>
</dbReference>
<dbReference type="CDD" id="cd00180">
    <property type="entry name" value="PKc"/>
    <property type="match status" value="1"/>
</dbReference>
<dbReference type="AlphaFoldDB" id="A0A914BWT6"/>
<dbReference type="Gene3D" id="1.10.510.10">
    <property type="entry name" value="Transferase(Phosphotransferase) domain 1"/>
    <property type="match status" value="1"/>
</dbReference>
<proteinExistence type="predicted"/>
<sequence>MLQVVGDYEIELEKDGQMKVLGSGSFGKVYRGKHIIDNNYVAIKVIEINSNIEYVKRERKITKILKRLKSPHIVETLKFKKISNLVYIVMEYCNHGNLADYSMKNGILDENTIKCFFHQIGNGLLALHDEKILHRDIKPELVATPNKDIQQQRSDLTPSLPKQLDEIQDKNDADEQVNLPGPLNPTVLGIKEIAHQEKIRKIETPEIEPTRPPKHTQNVYIILPIPQVSSSLVDHQEDLPLNDKLRPQKLLPYFQDLLAEIARNVNILDHKQELPLDASELPPDASELPPKAPIRTHSLRNKKATAIRKEFKKALINPIRNASKEELKLDDDKIQQVSNSETLVCYFRGSLFLQVDGTAFLINPQDYKPLKEFLMINKLDVCIDGITMQPSFEKFFEENEIFNGEKNTFSCYWIMNDYQPESKQDILAVYNKFIKDDQLFVLNRNTEFWLEVHGIPFKLHRHIISSPSRHVFSSSSTYQMGISIKGPFSTVLILNIGKFGNGIEDNLKKCKQEHGPFDYVIITFPYRIISPDRKRRYSLDDCVWIYSILTPKKIIIILRKKFDPEISQIQSNISQAYANDGNIDPEAFLFINEE</sequence>
<feature type="domain" description="Protein kinase" evidence="2">
    <location>
        <begin position="15"/>
        <end position="334"/>
    </location>
</feature>
<organism evidence="3 4">
    <name type="scientific">Acrobeloides nanus</name>
    <dbReference type="NCBI Taxonomy" id="290746"/>
    <lineage>
        <taxon>Eukaryota</taxon>
        <taxon>Metazoa</taxon>
        <taxon>Ecdysozoa</taxon>
        <taxon>Nematoda</taxon>
        <taxon>Chromadorea</taxon>
        <taxon>Rhabditida</taxon>
        <taxon>Tylenchina</taxon>
        <taxon>Cephalobomorpha</taxon>
        <taxon>Cephaloboidea</taxon>
        <taxon>Cephalobidae</taxon>
        <taxon>Acrobeloides</taxon>
    </lineage>
</organism>
<feature type="binding site" evidence="1">
    <location>
        <position position="44"/>
    </location>
    <ligand>
        <name>ATP</name>
        <dbReference type="ChEBI" id="CHEBI:30616"/>
    </ligand>
</feature>
<keyword evidence="1" id="KW-0547">Nucleotide-binding</keyword>
<reference evidence="4" key="1">
    <citation type="submission" date="2022-11" db="UniProtKB">
        <authorList>
            <consortium name="WormBaseParasite"/>
        </authorList>
    </citation>
    <scope>IDENTIFICATION</scope>
</reference>
<dbReference type="GO" id="GO:0004674">
    <property type="term" value="F:protein serine/threonine kinase activity"/>
    <property type="evidence" value="ECO:0007669"/>
    <property type="project" value="InterPro"/>
</dbReference>
<evidence type="ECO:0000313" key="4">
    <source>
        <dbReference type="WBParaSite" id="ACRNAN_Path_1179.g4566.t2"/>
    </source>
</evidence>
<dbReference type="InterPro" id="IPR000719">
    <property type="entry name" value="Prot_kinase_dom"/>
</dbReference>
<dbReference type="PROSITE" id="PS50011">
    <property type="entry name" value="PROTEIN_KINASE_DOM"/>
    <property type="match status" value="1"/>
</dbReference>
<dbReference type="GO" id="GO:0005737">
    <property type="term" value="C:cytoplasm"/>
    <property type="evidence" value="ECO:0007669"/>
    <property type="project" value="TreeGrafter"/>
</dbReference>
<evidence type="ECO:0000256" key="1">
    <source>
        <dbReference type="PROSITE-ProRule" id="PRU10141"/>
    </source>
</evidence>
<evidence type="ECO:0000259" key="2">
    <source>
        <dbReference type="PROSITE" id="PS50011"/>
    </source>
</evidence>
<dbReference type="Proteomes" id="UP000887540">
    <property type="component" value="Unplaced"/>
</dbReference>
<dbReference type="GO" id="GO:0005524">
    <property type="term" value="F:ATP binding"/>
    <property type="evidence" value="ECO:0007669"/>
    <property type="project" value="UniProtKB-UniRule"/>
</dbReference>
<name>A0A914BWT6_9BILA</name>
<accession>A0A914BWT6</accession>
<protein>
    <submittedName>
        <fullName evidence="4">Protein kinase domain-containing protein</fullName>
    </submittedName>
</protein>
<dbReference type="InterPro" id="IPR017441">
    <property type="entry name" value="Protein_kinase_ATP_BS"/>
</dbReference>
<dbReference type="Pfam" id="PF00069">
    <property type="entry name" value="Pkinase"/>
    <property type="match status" value="1"/>
</dbReference>
<dbReference type="GO" id="GO:0010506">
    <property type="term" value="P:regulation of autophagy"/>
    <property type="evidence" value="ECO:0007669"/>
    <property type="project" value="InterPro"/>
</dbReference>
<dbReference type="GO" id="GO:0006914">
    <property type="term" value="P:autophagy"/>
    <property type="evidence" value="ECO:0007669"/>
    <property type="project" value="UniProtKB-ARBA"/>
</dbReference>
<dbReference type="PANTHER" id="PTHR24348">
    <property type="entry name" value="SERINE/THREONINE-PROTEIN KINASE UNC-51-RELATED"/>
    <property type="match status" value="1"/>
</dbReference>